<organism evidence="1 2">
    <name type="scientific">Bordetella petrii (strain ATCC BAA-461 / DSM 12804 / CCUG 43448 / CIP 107267 / Se-1111R)</name>
    <dbReference type="NCBI Taxonomy" id="340100"/>
    <lineage>
        <taxon>Bacteria</taxon>
        <taxon>Pseudomonadati</taxon>
        <taxon>Pseudomonadota</taxon>
        <taxon>Betaproteobacteria</taxon>
        <taxon>Burkholderiales</taxon>
        <taxon>Alcaligenaceae</taxon>
        <taxon>Bordetella</taxon>
    </lineage>
</organism>
<dbReference type="KEGG" id="bpt:Bpet2631"/>
<dbReference type="STRING" id="94624.Bpet2631"/>
<dbReference type="EMBL" id="AM902716">
    <property type="protein sequence ID" value="CAP42973.1"/>
    <property type="molecule type" value="Genomic_DNA"/>
</dbReference>
<protein>
    <submittedName>
        <fullName evidence="1">Uncharacterized protein</fullName>
    </submittedName>
</protein>
<proteinExistence type="predicted"/>
<evidence type="ECO:0000313" key="1">
    <source>
        <dbReference type="EMBL" id="CAP42973.1"/>
    </source>
</evidence>
<evidence type="ECO:0000313" key="2">
    <source>
        <dbReference type="Proteomes" id="UP000001225"/>
    </source>
</evidence>
<name>A9IPQ7_BORPD</name>
<gene>
    <name evidence="1" type="ordered locus">Bpet2631</name>
</gene>
<keyword evidence="2" id="KW-1185">Reference proteome</keyword>
<reference evidence="1 2" key="1">
    <citation type="journal article" date="2008" name="BMC Genomics">
        <title>The missing link: Bordetella petrii is endowed with both the metabolic versatility of environmental bacteria and virulence traits of pathogenic Bordetellae.</title>
        <authorList>
            <person name="Gross R."/>
            <person name="Guzman C.A."/>
            <person name="Sebaihia M."/>
            <person name="Martins Dos Santos V.A."/>
            <person name="Pieper D.H."/>
            <person name="Koebnik R."/>
            <person name="Lechner M."/>
            <person name="Bartels D."/>
            <person name="Buhrmester J."/>
            <person name="Choudhuri J.V."/>
            <person name="Ebensen T."/>
            <person name="Gaigalat L."/>
            <person name="Herrmann S."/>
            <person name="Khachane A.N."/>
            <person name="Larisch C."/>
            <person name="Link S."/>
            <person name="Linke B."/>
            <person name="Meyer F."/>
            <person name="Mormann S."/>
            <person name="Nakunst D."/>
            <person name="Rueckert C."/>
            <person name="Schneiker-Bekel S."/>
            <person name="Schulze K."/>
            <person name="Vorhoelter F.J."/>
            <person name="Yevsa T."/>
            <person name="Engle J.T."/>
            <person name="Goldman W.E."/>
            <person name="Puehler A."/>
            <person name="Goebel U.B."/>
            <person name="Goesmann A."/>
            <person name="Bloecker H."/>
            <person name="Kaiser O."/>
            <person name="Martinez-Arias R."/>
        </authorList>
    </citation>
    <scope>NUCLEOTIDE SEQUENCE [LARGE SCALE GENOMIC DNA]</scope>
    <source>
        <strain evidence="2">ATCC BAA-461 / DSM 12804 / CCUG 43448 / CIP 107267 / Se-1111R</strain>
    </source>
</reference>
<dbReference type="AlphaFoldDB" id="A9IPQ7"/>
<sequence>MARMKIQQGELAHWLQFVANGDTGGVPRGQVPEHVADGLLILRCVRETEAGQLVLTDKGRLALHMEAPGAIHLG</sequence>
<accession>A9IPQ7</accession>
<dbReference type="Proteomes" id="UP000001225">
    <property type="component" value="Chromosome"/>
</dbReference>